<dbReference type="PANTHER" id="PTHR43194">
    <property type="entry name" value="HYDROLASE ALPHA/BETA FOLD FAMILY"/>
    <property type="match status" value="1"/>
</dbReference>
<name>A0A7L9U7V7_9BURK</name>
<dbReference type="InterPro" id="IPR050228">
    <property type="entry name" value="Carboxylesterase_BioH"/>
</dbReference>
<dbReference type="GO" id="GO:0016787">
    <property type="term" value="F:hydrolase activity"/>
    <property type="evidence" value="ECO:0007669"/>
    <property type="project" value="UniProtKB-KW"/>
</dbReference>
<dbReference type="PANTHER" id="PTHR43194:SF5">
    <property type="entry name" value="PIMELOYL-[ACYL-CARRIER PROTEIN] METHYL ESTER ESTERASE"/>
    <property type="match status" value="1"/>
</dbReference>
<dbReference type="SUPFAM" id="SSF53474">
    <property type="entry name" value="alpha/beta-Hydrolases"/>
    <property type="match status" value="1"/>
</dbReference>
<dbReference type="EMBL" id="CP062941">
    <property type="protein sequence ID" value="QOL50255.1"/>
    <property type="molecule type" value="Genomic_DNA"/>
</dbReference>
<dbReference type="RefSeq" id="WP_193687271.1">
    <property type="nucleotide sequence ID" value="NZ_CP062941.1"/>
</dbReference>
<evidence type="ECO:0000313" key="2">
    <source>
        <dbReference type="EMBL" id="QOL50255.1"/>
    </source>
</evidence>
<evidence type="ECO:0000259" key="1">
    <source>
        <dbReference type="Pfam" id="PF12697"/>
    </source>
</evidence>
<keyword evidence="2" id="KW-0378">Hydrolase</keyword>
<sequence>MTNTIHWRWPLYALLGAGAALALHRTRSRHHRQRQMQHGQIRELQSLRWEVNGQHMHARVATGAARLGTLPAVMIHGLGVSGAYFIPAAQRLATEFDVYVPDLPGHGLSDTPEVQPDIPGLAQALIDWMDCTGIAKACLVAHSMGCQVAVEAALRHPGRIGRLVLIAPVPDPAARSTLQQVGRFAMGGIFERPSLVPQVIKDYLRMGSRFVPEFHDMLAYPIEAKLPDIASPVMLIRGEHDAIAPQSWLNEAARLLRAAPPVVIPRWGHAVHYSGADQVAAAIRPFLGGLPSA</sequence>
<dbReference type="Proteomes" id="UP000593875">
    <property type="component" value="Chromosome"/>
</dbReference>
<dbReference type="PRINTS" id="PR00111">
    <property type="entry name" value="ABHYDROLASE"/>
</dbReference>
<organism evidence="2 3">
    <name type="scientific">Massilia litorea</name>
    <dbReference type="NCBI Taxonomy" id="2769491"/>
    <lineage>
        <taxon>Bacteria</taxon>
        <taxon>Pseudomonadati</taxon>
        <taxon>Pseudomonadota</taxon>
        <taxon>Betaproteobacteria</taxon>
        <taxon>Burkholderiales</taxon>
        <taxon>Oxalobacteraceae</taxon>
        <taxon>Telluria group</taxon>
        <taxon>Massilia</taxon>
    </lineage>
</organism>
<keyword evidence="3" id="KW-1185">Reference proteome</keyword>
<dbReference type="InterPro" id="IPR029058">
    <property type="entry name" value="AB_hydrolase_fold"/>
</dbReference>
<protein>
    <submittedName>
        <fullName evidence="2">Alpha/beta fold hydrolase</fullName>
    </submittedName>
</protein>
<dbReference type="AlphaFoldDB" id="A0A7L9U7V7"/>
<accession>A0A7L9U7V7</accession>
<reference evidence="2 3" key="1">
    <citation type="submission" date="2020-10" db="EMBL/GenBank/DDBJ databases">
        <title>Genome sequencing of Massilia sp. LPB0304.</title>
        <authorList>
            <person name="Kim J."/>
        </authorList>
    </citation>
    <scope>NUCLEOTIDE SEQUENCE [LARGE SCALE GENOMIC DNA]</scope>
    <source>
        <strain evidence="2 3">LPB0304</strain>
    </source>
</reference>
<dbReference type="Gene3D" id="3.40.50.1820">
    <property type="entry name" value="alpha/beta hydrolase"/>
    <property type="match status" value="1"/>
</dbReference>
<feature type="domain" description="AB hydrolase-1" evidence="1">
    <location>
        <begin position="73"/>
        <end position="282"/>
    </location>
</feature>
<dbReference type="InterPro" id="IPR000073">
    <property type="entry name" value="AB_hydrolase_1"/>
</dbReference>
<evidence type="ECO:0000313" key="3">
    <source>
        <dbReference type="Proteomes" id="UP000593875"/>
    </source>
</evidence>
<dbReference type="Pfam" id="PF12697">
    <property type="entry name" value="Abhydrolase_6"/>
    <property type="match status" value="1"/>
</dbReference>
<dbReference type="KEGG" id="mlir:LPB04_02770"/>
<proteinExistence type="predicted"/>
<gene>
    <name evidence="2" type="ORF">LPB04_02770</name>
</gene>